<dbReference type="RefSeq" id="WP_214057085.1">
    <property type="nucleotide sequence ID" value="NZ_BAAAHS010000028.1"/>
</dbReference>
<name>A0ABX8EMQ1_9ACTN</name>
<reference evidence="1 2" key="1">
    <citation type="submission" date="2021-05" db="EMBL/GenBank/DDBJ databases">
        <title>Complete genome of Nocardioides aquaticus KCTC 9944T isolated from meromictic and hypersaline Ekho Lake, Antarctica.</title>
        <authorList>
            <person name="Hwang K."/>
            <person name="Kim K.M."/>
            <person name="Choe H."/>
        </authorList>
    </citation>
    <scope>NUCLEOTIDE SEQUENCE [LARGE SCALE GENOMIC DNA]</scope>
    <source>
        <strain evidence="1 2">KCTC 9944</strain>
    </source>
</reference>
<proteinExistence type="predicted"/>
<gene>
    <name evidence="1" type="ORF">ENKNEFLB_04188</name>
</gene>
<evidence type="ECO:0008006" key="3">
    <source>
        <dbReference type="Google" id="ProtNLM"/>
    </source>
</evidence>
<dbReference type="EMBL" id="CP075371">
    <property type="protein sequence ID" value="QVT81771.1"/>
    <property type="molecule type" value="Genomic_DNA"/>
</dbReference>
<dbReference type="Proteomes" id="UP000679307">
    <property type="component" value="Chromosome"/>
</dbReference>
<protein>
    <recommendedName>
        <fullName evidence="3">Nuclear transport factor 2 family protein</fullName>
    </recommendedName>
</protein>
<evidence type="ECO:0000313" key="2">
    <source>
        <dbReference type="Proteomes" id="UP000679307"/>
    </source>
</evidence>
<organism evidence="1 2">
    <name type="scientific">Nocardioides aquaticus</name>
    <dbReference type="NCBI Taxonomy" id="160826"/>
    <lineage>
        <taxon>Bacteria</taxon>
        <taxon>Bacillati</taxon>
        <taxon>Actinomycetota</taxon>
        <taxon>Actinomycetes</taxon>
        <taxon>Propionibacteriales</taxon>
        <taxon>Nocardioidaceae</taxon>
        <taxon>Nocardioides</taxon>
    </lineage>
</organism>
<keyword evidence="2" id="KW-1185">Reference proteome</keyword>
<accession>A0ABX8EMQ1</accession>
<sequence length="147" mass="15519">MDQDARGRWGWRRIGLVAAAPAVLAGGLAFSLLGQPGPEDVVEAYADTIREGDCEGFAGGYRTDDPRELAGKLDLCRRGDAGLELVDFRVTQVDESPSGLAVPEGATEVARVGYEAEAAAAGATARYDGAFLVARFDGEWKIVDDDA</sequence>
<evidence type="ECO:0000313" key="1">
    <source>
        <dbReference type="EMBL" id="QVT81771.1"/>
    </source>
</evidence>